<sequence>MSQTVQLFVTCLVDWLRPEIGIATVRLLEKVGVAVRFPEAQTCCGQPAFNVGRWKEARAMAEHWVRTFDPELPVVVPSGSCAAMVRHGYHVLLEGHPLHARWEALAAQTYELSQYLVDVLRIQDLGVRREGTVTYHPSCHLLRMLGVREAPERLIRATGATYHPLPEAETCCGFGGLFSVHFEEVSGAMLDRKIQAIRSTGAEVVLGCDWSCLMHIGGGLHRQGHPARAMHLAEWLAEGLPQGHGSP</sequence>
<evidence type="ECO:0000259" key="1">
    <source>
        <dbReference type="Pfam" id="PF02754"/>
    </source>
</evidence>
<protein>
    <submittedName>
        <fullName evidence="2">Lactate utilization protein A</fullName>
    </submittedName>
</protein>
<accession>A0A2H5Y990</accession>
<gene>
    <name evidence="2" type="primary">lutA_2</name>
    <name evidence="2" type="ORF">HRbin22_02210</name>
</gene>
<feature type="domain" description="Cysteine-rich" evidence="1">
    <location>
        <begin position="133"/>
        <end position="216"/>
    </location>
</feature>
<dbReference type="GO" id="GO:0016491">
    <property type="term" value="F:oxidoreductase activity"/>
    <property type="evidence" value="ECO:0007669"/>
    <property type="project" value="UniProtKB-ARBA"/>
</dbReference>
<feature type="domain" description="Cysteine-rich" evidence="1">
    <location>
        <begin position="5"/>
        <end position="85"/>
    </location>
</feature>
<dbReference type="PANTHER" id="PTHR30296">
    <property type="entry name" value="UNCHARACTERIZED PROTEIN YKGE"/>
    <property type="match status" value="1"/>
</dbReference>
<dbReference type="EMBL" id="BEHY01000085">
    <property type="protein sequence ID" value="GBD09948.1"/>
    <property type="molecule type" value="Genomic_DNA"/>
</dbReference>
<evidence type="ECO:0000313" key="2">
    <source>
        <dbReference type="EMBL" id="GBD09948.1"/>
    </source>
</evidence>
<dbReference type="GO" id="GO:0005829">
    <property type="term" value="C:cytosol"/>
    <property type="evidence" value="ECO:0007669"/>
    <property type="project" value="TreeGrafter"/>
</dbReference>
<organism evidence="2 3">
    <name type="scientific">Candidatus Thermoflexus japonica</name>
    <dbReference type="NCBI Taxonomy" id="2035417"/>
    <lineage>
        <taxon>Bacteria</taxon>
        <taxon>Bacillati</taxon>
        <taxon>Chloroflexota</taxon>
        <taxon>Thermoflexia</taxon>
        <taxon>Thermoflexales</taxon>
        <taxon>Thermoflexaceae</taxon>
        <taxon>Thermoflexus</taxon>
    </lineage>
</organism>
<name>A0A2H5Y990_9CHLR</name>
<reference evidence="3" key="1">
    <citation type="submission" date="2017-09" db="EMBL/GenBank/DDBJ databases">
        <title>Metaegenomics of thermophilic ammonia-oxidizing enrichment culture.</title>
        <authorList>
            <person name="Kato S."/>
            <person name="Suzuki K."/>
        </authorList>
    </citation>
    <scope>NUCLEOTIDE SEQUENCE [LARGE SCALE GENOMIC DNA]</scope>
</reference>
<dbReference type="InterPro" id="IPR004017">
    <property type="entry name" value="Cys_rich_dom"/>
</dbReference>
<proteinExistence type="predicted"/>
<comment type="caution">
    <text evidence="2">The sequence shown here is derived from an EMBL/GenBank/DDBJ whole genome shotgun (WGS) entry which is preliminary data.</text>
</comment>
<dbReference type="Pfam" id="PF02754">
    <property type="entry name" value="CCG"/>
    <property type="match status" value="2"/>
</dbReference>
<dbReference type="AlphaFoldDB" id="A0A2H5Y990"/>
<evidence type="ECO:0000313" key="3">
    <source>
        <dbReference type="Proteomes" id="UP000236642"/>
    </source>
</evidence>
<dbReference type="PANTHER" id="PTHR30296:SF0">
    <property type="entry name" value="LACTATE UTILIZATION PROTEIN A"/>
    <property type="match status" value="1"/>
</dbReference>
<dbReference type="Proteomes" id="UP000236642">
    <property type="component" value="Unassembled WGS sequence"/>
</dbReference>